<proteinExistence type="predicted"/>
<evidence type="ECO:0000313" key="4">
    <source>
        <dbReference type="Proteomes" id="UP000087171"/>
    </source>
</evidence>
<evidence type="ECO:0000313" key="5">
    <source>
        <dbReference type="RefSeq" id="XP_004504507.1"/>
    </source>
</evidence>
<dbReference type="GO" id="GO:0009740">
    <property type="term" value="P:gibberellic acid mediated signaling pathway"/>
    <property type="evidence" value="ECO:0007669"/>
    <property type="project" value="TreeGrafter"/>
</dbReference>
<name>A0A1S2YH84_CICAR</name>
<dbReference type="GO" id="GO:0005634">
    <property type="term" value="C:nucleus"/>
    <property type="evidence" value="ECO:0007669"/>
    <property type="project" value="TreeGrafter"/>
</dbReference>
<feature type="region of interest" description="Disordered" evidence="2">
    <location>
        <begin position="34"/>
        <end position="73"/>
    </location>
</feature>
<dbReference type="Proteomes" id="UP000087171">
    <property type="component" value="Chromosome Ca6"/>
</dbReference>
<dbReference type="InterPro" id="IPR044299">
    <property type="entry name" value="GIS3/ZFP5/ZFP6"/>
</dbReference>
<dbReference type="FunFam" id="3.30.160.60:FF:002732">
    <property type="entry name" value="zinc finger protein 5"/>
    <property type="match status" value="1"/>
</dbReference>
<dbReference type="GO" id="GO:0010090">
    <property type="term" value="P:trichome morphogenesis"/>
    <property type="evidence" value="ECO:0007669"/>
    <property type="project" value="InterPro"/>
</dbReference>
<feature type="compositionally biased region" description="Basic and acidic residues" evidence="2">
    <location>
        <begin position="64"/>
        <end position="73"/>
    </location>
</feature>
<organism evidence="4 5">
    <name type="scientific">Cicer arietinum</name>
    <name type="common">Chickpea</name>
    <name type="synonym">Garbanzo</name>
    <dbReference type="NCBI Taxonomy" id="3827"/>
    <lineage>
        <taxon>Eukaryota</taxon>
        <taxon>Viridiplantae</taxon>
        <taxon>Streptophyta</taxon>
        <taxon>Embryophyta</taxon>
        <taxon>Tracheophyta</taxon>
        <taxon>Spermatophyta</taxon>
        <taxon>Magnoliopsida</taxon>
        <taxon>eudicotyledons</taxon>
        <taxon>Gunneridae</taxon>
        <taxon>Pentapetalae</taxon>
        <taxon>rosids</taxon>
        <taxon>fabids</taxon>
        <taxon>Fabales</taxon>
        <taxon>Fabaceae</taxon>
        <taxon>Papilionoideae</taxon>
        <taxon>50 kb inversion clade</taxon>
        <taxon>NPAAA clade</taxon>
        <taxon>Hologalegina</taxon>
        <taxon>IRL clade</taxon>
        <taxon>Cicereae</taxon>
        <taxon>Cicer</taxon>
    </lineage>
</organism>
<dbReference type="GO" id="GO:0003700">
    <property type="term" value="F:DNA-binding transcription factor activity"/>
    <property type="evidence" value="ECO:0007669"/>
    <property type="project" value="TreeGrafter"/>
</dbReference>
<feature type="compositionally biased region" description="Low complexity" evidence="2">
    <location>
        <begin position="51"/>
        <end position="60"/>
    </location>
</feature>
<dbReference type="KEGG" id="cam:101512858"/>
<dbReference type="GO" id="GO:0000976">
    <property type="term" value="F:transcription cis-regulatory region binding"/>
    <property type="evidence" value="ECO:0007669"/>
    <property type="project" value="TreeGrafter"/>
</dbReference>
<dbReference type="RefSeq" id="XP_004504507.1">
    <property type="nucleotide sequence ID" value="XM_004504450.3"/>
</dbReference>
<dbReference type="OrthoDB" id="1939583at2759"/>
<dbReference type="STRING" id="3827.A0A1S2YH84"/>
<evidence type="ECO:0000259" key="3">
    <source>
        <dbReference type="PROSITE" id="PS50157"/>
    </source>
</evidence>
<dbReference type="PANTHER" id="PTHR46353">
    <property type="entry name" value="ZINC FINGER PROTEIN 5"/>
    <property type="match status" value="1"/>
</dbReference>
<dbReference type="SUPFAM" id="SSF57667">
    <property type="entry name" value="beta-beta-alpha zinc fingers"/>
    <property type="match status" value="1"/>
</dbReference>
<dbReference type="AlphaFoldDB" id="A0A1S2YH84"/>
<dbReference type="eggNOG" id="ENOG502RPI7">
    <property type="taxonomic scope" value="Eukaryota"/>
</dbReference>
<keyword evidence="1" id="KW-0863">Zinc-finger</keyword>
<protein>
    <submittedName>
        <fullName evidence="5">Zinc finger protein 5</fullName>
    </submittedName>
</protein>
<reference evidence="5" key="2">
    <citation type="submission" date="2025-08" db="UniProtKB">
        <authorList>
            <consortium name="RefSeq"/>
        </authorList>
    </citation>
    <scope>IDENTIFICATION</scope>
    <source>
        <tissue evidence="5">Etiolated seedlings</tissue>
    </source>
</reference>
<keyword evidence="1" id="KW-0479">Metal-binding</keyword>
<gene>
    <name evidence="5" type="primary">LOC101512858</name>
</gene>
<dbReference type="PROSITE" id="PS00028">
    <property type="entry name" value="ZINC_FINGER_C2H2_1"/>
    <property type="match status" value="1"/>
</dbReference>
<dbReference type="PaxDb" id="3827-XP_004504507.1"/>
<evidence type="ECO:0000256" key="1">
    <source>
        <dbReference type="PROSITE-ProRule" id="PRU00042"/>
    </source>
</evidence>
<dbReference type="InterPro" id="IPR036236">
    <property type="entry name" value="Znf_C2H2_sf"/>
</dbReference>
<keyword evidence="1" id="KW-0862">Zinc</keyword>
<dbReference type="GeneID" id="101512858"/>
<feature type="domain" description="C2H2-type" evidence="3">
    <location>
        <begin position="80"/>
        <end position="107"/>
    </location>
</feature>
<dbReference type="PROSITE" id="PS50157">
    <property type="entry name" value="ZINC_FINGER_C2H2_2"/>
    <property type="match status" value="1"/>
</dbReference>
<reference evidence="4" key="1">
    <citation type="journal article" date="2013" name="Nat. Biotechnol.">
        <title>Draft genome sequence of chickpea (Cicer arietinum) provides a resource for trait improvement.</title>
        <authorList>
            <person name="Varshney R.K."/>
            <person name="Song C."/>
            <person name="Saxena R.K."/>
            <person name="Azam S."/>
            <person name="Yu S."/>
            <person name="Sharpe A.G."/>
            <person name="Cannon S."/>
            <person name="Baek J."/>
            <person name="Rosen B.D."/>
            <person name="Tar'an B."/>
            <person name="Millan T."/>
            <person name="Zhang X."/>
            <person name="Ramsay L.D."/>
            <person name="Iwata A."/>
            <person name="Wang Y."/>
            <person name="Nelson W."/>
            <person name="Farmer A.D."/>
            <person name="Gaur P.M."/>
            <person name="Soderlund C."/>
            <person name="Penmetsa R.V."/>
            <person name="Xu C."/>
            <person name="Bharti A.K."/>
            <person name="He W."/>
            <person name="Winter P."/>
            <person name="Zhao S."/>
            <person name="Hane J.K."/>
            <person name="Carrasquilla-Garcia N."/>
            <person name="Condie J.A."/>
            <person name="Upadhyaya H.D."/>
            <person name="Luo M.C."/>
            <person name="Thudi M."/>
            <person name="Gowda C.L."/>
            <person name="Singh N.P."/>
            <person name="Lichtenzveig J."/>
            <person name="Gali K.K."/>
            <person name="Rubio J."/>
            <person name="Nadarajan N."/>
            <person name="Dolezel J."/>
            <person name="Bansal K.C."/>
            <person name="Xu X."/>
            <person name="Edwards D."/>
            <person name="Zhang G."/>
            <person name="Kahl G."/>
            <person name="Gil J."/>
            <person name="Singh K.B."/>
            <person name="Datta S.K."/>
            <person name="Jackson S.A."/>
            <person name="Wang J."/>
            <person name="Cook D.R."/>
        </authorList>
    </citation>
    <scope>NUCLEOTIDE SEQUENCE [LARGE SCALE GENOMIC DNA]</scope>
    <source>
        <strain evidence="4">cv. CDC Frontier</strain>
    </source>
</reference>
<dbReference type="Gene3D" id="3.30.160.60">
    <property type="entry name" value="Classic Zinc Finger"/>
    <property type="match status" value="1"/>
</dbReference>
<evidence type="ECO:0000256" key="2">
    <source>
        <dbReference type="SAM" id="MobiDB-lite"/>
    </source>
</evidence>
<keyword evidence="4" id="KW-1185">Reference proteome</keyword>
<accession>A0A1S2YH84</accession>
<sequence>MEKEMCDISHTWDGENGNSVEKRLRLFGFELNPTKNNEGLVKESNNEGDESVNSSNSISSGGEKIVEEKTSTRGQDERKFECQYCFKEFANSQALGGHQNAHKKERMKKKRLQLQARKASINYYLQPFQTNNHHGSFANYHGNDTHNWFYDPSSYNNSEFSLCEESQISFKSNVHDTTNSFVDQKSSWYSLPSHNPPSQQDNCMFTFSNKDDRPFIFKPSSNQIHTKGLDLQLGLNLKSSTKRT</sequence>
<dbReference type="GO" id="GO:0008270">
    <property type="term" value="F:zinc ion binding"/>
    <property type="evidence" value="ECO:0007669"/>
    <property type="project" value="UniProtKB-KW"/>
</dbReference>
<dbReference type="PANTHER" id="PTHR46353:SF5">
    <property type="entry name" value="ZINC FINGER PROTEIN 5"/>
    <property type="match status" value="1"/>
</dbReference>
<dbReference type="InterPro" id="IPR013087">
    <property type="entry name" value="Znf_C2H2_type"/>
</dbReference>
<dbReference type="GO" id="GO:0009736">
    <property type="term" value="P:cytokinin-activated signaling pathway"/>
    <property type="evidence" value="ECO:0007669"/>
    <property type="project" value="TreeGrafter"/>
</dbReference>